<protein>
    <submittedName>
        <fullName evidence="3">Uncharacterized protein</fullName>
    </submittedName>
</protein>
<accession>X0RY44</accession>
<dbReference type="AlphaFoldDB" id="X0RY44"/>
<comment type="caution">
    <text evidence="3">The sequence shown here is derived from an EMBL/GenBank/DDBJ whole genome shotgun (WGS) entry which is preliminary data.</text>
</comment>
<sequence length="197" mass="22826">MADKNIEKLDPSKGQSGKDAVDKVDKDAPFSLEEAKATVEAEEGKIEEAIEKSKTEKSEKETRIPPDLLKLKKEQTEKKKEVKQKEKEVKEAVKIEKETVTPSKFEGKSEEERMQIYKEMEASHTKKSQRIVELEAKVADLDSVSKKIEEYEKISVINQQKVIKTKLPDKPKMSLFYDDPEKYFEEREKYQDAKRNA</sequence>
<keyword evidence="1" id="KW-0175">Coiled coil</keyword>
<organism evidence="3">
    <name type="scientific">marine sediment metagenome</name>
    <dbReference type="NCBI Taxonomy" id="412755"/>
    <lineage>
        <taxon>unclassified sequences</taxon>
        <taxon>metagenomes</taxon>
        <taxon>ecological metagenomes</taxon>
    </lineage>
</organism>
<gene>
    <name evidence="3" type="ORF">S01H1_10709</name>
</gene>
<feature type="coiled-coil region" evidence="1">
    <location>
        <begin position="117"/>
        <end position="154"/>
    </location>
</feature>
<proteinExistence type="predicted"/>
<feature type="compositionally biased region" description="Basic and acidic residues" evidence="2">
    <location>
        <begin position="19"/>
        <end position="82"/>
    </location>
</feature>
<evidence type="ECO:0000313" key="3">
    <source>
        <dbReference type="EMBL" id="GAF73739.1"/>
    </source>
</evidence>
<reference evidence="3" key="1">
    <citation type="journal article" date="2014" name="Front. Microbiol.">
        <title>High frequency of phylogenetically diverse reductive dehalogenase-homologous genes in deep subseafloor sedimentary metagenomes.</title>
        <authorList>
            <person name="Kawai M."/>
            <person name="Futagami T."/>
            <person name="Toyoda A."/>
            <person name="Takaki Y."/>
            <person name="Nishi S."/>
            <person name="Hori S."/>
            <person name="Arai W."/>
            <person name="Tsubouchi T."/>
            <person name="Morono Y."/>
            <person name="Uchiyama I."/>
            <person name="Ito T."/>
            <person name="Fujiyama A."/>
            <person name="Inagaki F."/>
            <person name="Takami H."/>
        </authorList>
    </citation>
    <scope>NUCLEOTIDE SEQUENCE</scope>
    <source>
        <strain evidence="3">Expedition CK06-06</strain>
    </source>
</reference>
<dbReference type="EMBL" id="BARS01005458">
    <property type="protein sequence ID" value="GAF73739.1"/>
    <property type="molecule type" value="Genomic_DNA"/>
</dbReference>
<feature type="compositionally biased region" description="Basic and acidic residues" evidence="2">
    <location>
        <begin position="1"/>
        <end position="11"/>
    </location>
</feature>
<name>X0RY44_9ZZZZ</name>
<feature type="non-terminal residue" evidence="3">
    <location>
        <position position="197"/>
    </location>
</feature>
<evidence type="ECO:0000256" key="1">
    <source>
        <dbReference type="SAM" id="Coils"/>
    </source>
</evidence>
<evidence type="ECO:0000256" key="2">
    <source>
        <dbReference type="SAM" id="MobiDB-lite"/>
    </source>
</evidence>
<feature type="region of interest" description="Disordered" evidence="2">
    <location>
        <begin position="1"/>
        <end position="82"/>
    </location>
</feature>